<feature type="region of interest" description="Disordered" evidence="1">
    <location>
        <begin position="120"/>
        <end position="196"/>
    </location>
</feature>
<dbReference type="AlphaFoldDB" id="A0A6H0XJ96"/>
<dbReference type="EMBL" id="CP051139">
    <property type="protein sequence ID" value="QIW94710.1"/>
    <property type="molecule type" value="Genomic_DNA"/>
</dbReference>
<name>A0A6H0XJ96_9PEZI</name>
<keyword evidence="2" id="KW-1133">Transmembrane helix</keyword>
<sequence length="196" mass="21496">MSTTLASSVTTTAQSTTSQSFPTTRDNLPAWPSAVPTGSPDPSASSDASSSQNAGPVSYYFVFFALVFCIVAFAILMYWRRRRMLMRRGSRPHLLATREAAAPTQRVPRHLGPVGSLELSQEEGLNEHGEAPPPYVSKAYEEPGQEHNNDVEHPDSAVTSAIPLQTLSRHVDALQPPHYTQPGENDRSETRSHVQR</sequence>
<protein>
    <submittedName>
        <fullName evidence="3">Uncharacterized protein</fullName>
    </submittedName>
</protein>
<feature type="compositionally biased region" description="Basic and acidic residues" evidence="1">
    <location>
        <begin position="184"/>
        <end position="196"/>
    </location>
</feature>
<dbReference type="OrthoDB" id="4775599at2759"/>
<feature type="compositionally biased region" description="Basic and acidic residues" evidence="1">
    <location>
        <begin position="139"/>
        <end position="155"/>
    </location>
</feature>
<feature type="compositionally biased region" description="Low complexity" evidence="1">
    <location>
        <begin position="40"/>
        <end position="50"/>
    </location>
</feature>
<proteinExistence type="predicted"/>
<evidence type="ECO:0000256" key="2">
    <source>
        <dbReference type="SAM" id="Phobius"/>
    </source>
</evidence>
<feature type="compositionally biased region" description="Low complexity" evidence="1">
    <location>
        <begin position="1"/>
        <end position="24"/>
    </location>
</feature>
<organism evidence="3 4">
    <name type="scientific">Peltaster fructicola</name>
    <dbReference type="NCBI Taxonomy" id="286661"/>
    <lineage>
        <taxon>Eukaryota</taxon>
        <taxon>Fungi</taxon>
        <taxon>Dikarya</taxon>
        <taxon>Ascomycota</taxon>
        <taxon>Pezizomycotina</taxon>
        <taxon>Dothideomycetes</taxon>
        <taxon>Dothideomycetes incertae sedis</taxon>
        <taxon>Peltaster</taxon>
    </lineage>
</organism>
<accession>A0A6H0XJ96</accession>
<evidence type="ECO:0000313" key="4">
    <source>
        <dbReference type="Proteomes" id="UP000503462"/>
    </source>
</evidence>
<evidence type="ECO:0000313" key="3">
    <source>
        <dbReference type="EMBL" id="QIW94710.1"/>
    </source>
</evidence>
<feature type="region of interest" description="Disordered" evidence="1">
    <location>
        <begin position="1"/>
        <end position="50"/>
    </location>
</feature>
<gene>
    <name evidence="3" type="ORF">AMS68_000228</name>
</gene>
<dbReference type="Proteomes" id="UP000503462">
    <property type="component" value="Chromosome 1"/>
</dbReference>
<feature type="compositionally biased region" description="Polar residues" evidence="1">
    <location>
        <begin position="157"/>
        <end position="168"/>
    </location>
</feature>
<evidence type="ECO:0000256" key="1">
    <source>
        <dbReference type="SAM" id="MobiDB-lite"/>
    </source>
</evidence>
<keyword evidence="2" id="KW-0812">Transmembrane</keyword>
<feature type="transmembrane region" description="Helical" evidence="2">
    <location>
        <begin position="59"/>
        <end position="79"/>
    </location>
</feature>
<keyword evidence="2" id="KW-0472">Membrane</keyword>
<reference evidence="3 4" key="1">
    <citation type="journal article" date="2016" name="Sci. Rep.">
        <title>Peltaster fructicola genome reveals evolution from an invasive phytopathogen to an ectophytic parasite.</title>
        <authorList>
            <person name="Xu C."/>
            <person name="Chen H."/>
            <person name="Gleason M.L."/>
            <person name="Xu J.R."/>
            <person name="Liu H."/>
            <person name="Zhang R."/>
            <person name="Sun G."/>
        </authorList>
    </citation>
    <scope>NUCLEOTIDE SEQUENCE [LARGE SCALE GENOMIC DNA]</scope>
    <source>
        <strain evidence="3 4">LNHT1506</strain>
    </source>
</reference>
<keyword evidence="4" id="KW-1185">Reference proteome</keyword>